<dbReference type="EMBL" id="CAJNOU010000956">
    <property type="protein sequence ID" value="CAF1122767.1"/>
    <property type="molecule type" value="Genomic_DNA"/>
</dbReference>
<evidence type="ECO:0000313" key="2">
    <source>
        <dbReference type="EMBL" id="CAF1122767.1"/>
    </source>
</evidence>
<name>A0A814QMX4_9BILA</name>
<feature type="region of interest" description="Disordered" evidence="1">
    <location>
        <begin position="1"/>
        <end position="100"/>
    </location>
</feature>
<proteinExistence type="predicted"/>
<dbReference type="AlphaFoldDB" id="A0A814QMX4"/>
<organism evidence="2 3">
    <name type="scientific">Rotaria sordida</name>
    <dbReference type="NCBI Taxonomy" id="392033"/>
    <lineage>
        <taxon>Eukaryota</taxon>
        <taxon>Metazoa</taxon>
        <taxon>Spiralia</taxon>
        <taxon>Gnathifera</taxon>
        <taxon>Rotifera</taxon>
        <taxon>Eurotatoria</taxon>
        <taxon>Bdelloidea</taxon>
        <taxon>Philodinida</taxon>
        <taxon>Philodinidae</taxon>
        <taxon>Rotaria</taxon>
    </lineage>
</organism>
<accession>A0A814QMX4</accession>
<protein>
    <submittedName>
        <fullName evidence="2">Uncharacterized protein</fullName>
    </submittedName>
</protein>
<sequence>MSAAETNRFDDNDDFQLRQSLSEQRHSMNNSVEQNNFDDHMSSSIIDNEDEQSQDLKYITKPKQFSQKPKIQNSKKLSKSMVITDNKSPSLQRNSSIKTR</sequence>
<comment type="caution">
    <text evidence="2">The sequence shown here is derived from an EMBL/GenBank/DDBJ whole genome shotgun (WGS) entry which is preliminary data.</text>
</comment>
<feature type="compositionally biased region" description="Polar residues" evidence="1">
    <location>
        <begin position="63"/>
        <end position="100"/>
    </location>
</feature>
<dbReference type="Proteomes" id="UP000663889">
    <property type="component" value="Unassembled WGS sequence"/>
</dbReference>
<feature type="compositionally biased region" description="Polar residues" evidence="1">
    <location>
        <begin position="17"/>
        <end position="35"/>
    </location>
</feature>
<evidence type="ECO:0000313" key="3">
    <source>
        <dbReference type="Proteomes" id="UP000663889"/>
    </source>
</evidence>
<gene>
    <name evidence="2" type="ORF">SEV965_LOCUS17000</name>
</gene>
<evidence type="ECO:0000256" key="1">
    <source>
        <dbReference type="SAM" id="MobiDB-lite"/>
    </source>
</evidence>
<reference evidence="2" key="1">
    <citation type="submission" date="2021-02" db="EMBL/GenBank/DDBJ databases">
        <authorList>
            <person name="Nowell W R."/>
        </authorList>
    </citation>
    <scope>NUCLEOTIDE SEQUENCE</scope>
</reference>